<accession>A0ABZ2KET7</accession>
<sequence length="331" mass="37676">MPSALLDRLTELGVDVRRVLDRAGILPSRFQTSRARISPAELFAFWRAVEEVMPARDIGLRVGSEALPHQLDIVTMTALHSPSLGEALKKFARYKRLVCSERVSVEVAGGEARISFHWMHLEESMPMLLVDATFSTLVVVGRRGSGAPIIPVRVELARRRAEEALFHRHFGCEIHFDASLDRLVFDEKDLARPFLTHNADLLELMLPTLESQLRERLTSRSLADDVRTALGRRMHGERPSVEKIAEDMHISPRTLQRRLEELGTTYQKLLDDVRRDTSLRLLAHTNLEPNEVAYLLGFEEVNSFTRAFHGWEGTTPLRWRKATSGRMQSRA</sequence>
<dbReference type="SMART" id="SM00342">
    <property type="entry name" value="HTH_ARAC"/>
    <property type="match status" value="1"/>
</dbReference>
<evidence type="ECO:0000256" key="3">
    <source>
        <dbReference type="ARBA" id="ARBA00023163"/>
    </source>
</evidence>
<dbReference type="InterPro" id="IPR009057">
    <property type="entry name" value="Homeodomain-like_sf"/>
</dbReference>
<evidence type="ECO:0000259" key="4">
    <source>
        <dbReference type="PROSITE" id="PS01124"/>
    </source>
</evidence>
<dbReference type="PROSITE" id="PS01124">
    <property type="entry name" value="HTH_ARAC_FAMILY_2"/>
    <property type="match status" value="1"/>
</dbReference>
<evidence type="ECO:0000313" key="6">
    <source>
        <dbReference type="Proteomes" id="UP001379533"/>
    </source>
</evidence>
<dbReference type="InterPro" id="IPR018060">
    <property type="entry name" value="HTH_AraC"/>
</dbReference>
<dbReference type="EMBL" id="CP089982">
    <property type="protein sequence ID" value="WXA95600.1"/>
    <property type="molecule type" value="Genomic_DNA"/>
</dbReference>
<dbReference type="RefSeq" id="WP_394846206.1">
    <property type="nucleotide sequence ID" value="NZ_CP089982.1"/>
</dbReference>
<protein>
    <submittedName>
        <fullName evidence="5">AraC family transcriptional regulator</fullName>
    </submittedName>
</protein>
<reference evidence="5 6" key="1">
    <citation type="submission" date="2021-12" db="EMBL/GenBank/DDBJ databases">
        <title>Discovery of the Pendulisporaceae a myxobacterial family with distinct sporulation behavior and unique specialized metabolism.</title>
        <authorList>
            <person name="Garcia R."/>
            <person name="Popoff A."/>
            <person name="Bader C.D."/>
            <person name="Loehr J."/>
            <person name="Walesch S."/>
            <person name="Walt C."/>
            <person name="Boldt J."/>
            <person name="Bunk B."/>
            <person name="Haeckl F.J.F.P.J."/>
            <person name="Gunesch A.P."/>
            <person name="Birkelbach J."/>
            <person name="Nuebel U."/>
            <person name="Pietschmann T."/>
            <person name="Bach T."/>
            <person name="Mueller R."/>
        </authorList>
    </citation>
    <scope>NUCLEOTIDE SEQUENCE [LARGE SCALE GENOMIC DNA]</scope>
    <source>
        <strain evidence="5 6">MSr12523</strain>
    </source>
</reference>
<name>A0ABZ2KET7_9BACT</name>
<evidence type="ECO:0000313" key="5">
    <source>
        <dbReference type="EMBL" id="WXA95600.1"/>
    </source>
</evidence>
<keyword evidence="1" id="KW-0805">Transcription regulation</keyword>
<evidence type="ECO:0000256" key="1">
    <source>
        <dbReference type="ARBA" id="ARBA00023015"/>
    </source>
</evidence>
<dbReference type="Proteomes" id="UP001379533">
    <property type="component" value="Chromosome"/>
</dbReference>
<dbReference type="PANTHER" id="PTHR47894">
    <property type="entry name" value="HTH-TYPE TRANSCRIPTIONAL REGULATOR GADX"/>
    <property type="match status" value="1"/>
</dbReference>
<proteinExistence type="predicted"/>
<dbReference type="Pfam" id="PF12625">
    <property type="entry name" value="Arabinose_bd"/>
    <property type="match status" value="1"/>
</dbReference>
<dbReference type="SUPFAM" id="SSF46689">
    <property type="entry name" value="Homeodomain-like"/>
    <property type="match status" value="1"/>
</dbReference>
<dbReference type="InterPro" id="IPR032687">
    <property type="entry name" value="AraC-type_N"/>
</dbReference>
<dbReference type="Pfam" id="PF12833">
    <property type="entry name" value="HTH_18"/>
    <property type="match status" value="1"/>
</dbReference>
<organism evidence="5 6">
    <name type="scientific">Pendulispora brunnea</name>
    <dbReference type="NCBI Taxonomy" id="2905690"/>
    <lineage>
        <taxon>Bacteria</taxon>
        <taxon>Pseudomonadati</taxon>
        <taxon>Myxococcota</taxon>
        <taxon>Myxococcia</taxon>
        <taxon>Myxococcales</taxon>
        <taxon>Sorangiineae</taxon>
        <taxon>Pendulisporaceae</taxon>
        <taxon>Pendulispora</taxon>
    </lineage>
</organism>
<evidence type="ECO:0000256" key="2">
    <source>
        <dbReference type="ARBA" id="ARBA00023125"/>
    </source>
</evidence>
<keyword evidence="3" id="KW-0804">Transcription</keyword>
<keyword evidence="2" id="KW-0238">DNA-binding</keyword>
<gene>
    <name evidence="5" type="ORF">LZC95_01925</name>
</gene>
<dbReference type="Gene3D" id="1.10.10.60">
    <property type="entry name" value="Homeodomain-like"/>
    <property type="match status" value="1"/>
</dbReference>
<dbReference type="PANTHER" id="PTHR47894:SF1">
    <property type="entry name" value="HTH-TYPE TRANSCRIPTIONAL REGULATOR VQSM"/>
    <property type="match status" value="1"/>
</dbReference>
<feature type="domain" description="HTH araC/xylS-type" evidence="4">
    <location>
        <begin position="224"/>
        <end position="322"/>
    </location>
</feature>
<keyword evidence="6" id="KW-1185">Reference proteome</keyword>